<evidence type="ECO:0000313" key="1">
    <source>
        <dbReference type="EMBL" id="WUV45568.1"/>
    </source>
</evidence>
<proteinExistence type="predicted"/>
<gene>
    <name evidence="1" type="ORF">OG563_41790</name>
</gene>
<dbReference type="EMBL" id="CP109441">
    <property type="protein sequence ID" value="WUV45568.1"/>
    <property type="molecule type" value="Genomic_DNA"/>
</dbReference>
<dbReference type="Proteomes" id="UP001432062">
    <property type="component" value="Chromosome"/>
</dbReference>
<sequence>MTSDPESARVQQLASRAARAGYLLVRDQGWTLLDAEDGEALYSTASLDLIEQWLSQ</sequence>
<accession>A0ABZ1YR37</accession>
<reference evidence="1" key="1">
    <citation type="submission" date="2022-10" db="EMBL/GenBank/DDBJ databases">
        <title>The complete genomes of actinobacterial strains from the NBC collection.</title>
        <authorList>
            <person name="Joergensen T.S."/>
            <person name="Alvarez Arevalo M."/>
            <person name="Sterndorff E.B."/>
            <person name="Faurdal D."/>
            <person name="Vuksanovic O."/>
            <person name="Mourched A.-S."/>
            <person name="Charusanti P."/>
            <person name="Shaw S."/>
            <person name="Blin K."/>
            <person name="Weber T."/>
        </authorList>
    </citation>
    <scope>NUCLEOTIDE SEQUENCE</scope>
    <source>
        <strain evidence="1">NBC_01482</strain>
    </source>
</reference>
<evidence type="ECO:0000313" key="2">
    <source>
        <dbReference type="Proteomes" id="UP001432062"/>
    </source>
</evidence>
<dbReference type="RefSeq" id="WP_327098773.1">
    <property type="nucleotide sequence ID" value="NZ_CP109149.1"/>
</dbReference>
<keyword evidence="2" id="KW-1185">Reference proteome</keyword>
<protein>
    <submittedName>
        <fullName evidence="1">Uncharacterized protein</fullName>
    </submittedName>
</protein>
<name>A0ABZ1YR37_9NOCA</name>
<organism evidence="1 2">
    <name type="scientific">Nocardia vinacea</name>
    <dbReference type="NCBI Taxonomy" id="96468"/>
    <lineage>
        <taxon>Bacteria</taxon>
        <taxon>Bacillati</taxon>
        <taxon>Actinomycetota</taxon>
        <taxon>Actinomycetes</taxon>
        <taxon>Mycobacteriales</taxon>
        <taxon>Nocardiaceae</taxon>
        <taxon>Nocardia</taxon>
    </lineage>
</organism>